<evidence type="ECO:0000256" key="6">
    <source>
        <dbReference type="SAM" id="MobiDB-lite"/>
    </source>
</evidence>
<dbReference type="KEGG" id="dqu:106744100"/>
<dbReference type="SUPFAM" id="SSF48334">
    <property type="entry name" value="DNA repair protein MutS, domain III"/>
    <property type="match status" value="1"/>
</dbReference>
<dbReference type="PANTHER" id="PTHR11361">
    <property type="entry name" value="DNA MISMATCH REPAIR PROTEIN MUTS FAMILY MEMBER"/>
    <property type="match status" value="1"/>
</dbReference>
<dbReference type="GO" id="GO:0005634">
    <property type="term" value="C:nucleus"/>
    <property type="evidence" value="ECO:0007669"/>
    <property type="project" value="TreeGrafter"/>
</dbReference>
<keyword evidence="4" id="KW-0238">DNA-binding</keyword>
<keyword evidence="3" id="KW-0067">ATP-binding</keyword>
<dbReference type="Gene3D" id="3.40.50.300">
    <property type="entry name" value="P-loop containing nucleotide triphosphate hydrolases"/>
    <property type="match status" value="1"/>
</dbReference>
<evidence type="ECO:0000256" key="1">
    <source>
        <dbReference type="ARBA" id="ARBA00006271"/>
    </source>
</evidence>
<accession>A0A6P3X6Y1</accession>
<dbReference type="InterPro" id="IPR036678">
    <property type="entry name" value="MutS_con_dom_sf"/>
</dbReference>
<dbReference type="Gene3D" id="1.10.1420.10">
    <property type="match status" value="2"/>
</dbReference>
<keyword evidence="2" id="KW-0547">Nucleotide-binding</keyword>
<evidence type="ECO:0000256" key="4">
    <source>
        <dbReference type="ARBA" id="ARBA00023125"/>
    </source>
</evidence>
<dbReference type="GO" id="GO:0006298">
    <property type="term" value="P:mismatch repair"/>
    <property type="evidence" value="ECO:0007669"/>
    <property type="project" value="InterPro"/>
</dbReference>
<dbReference type="RefSeq" id="XP_014474027.1">
    <property type="nucleotide sequence ID" value="XM_014618541.1"/>
</dbReference>
<evidence type="ECO:0000313" key="9">
    <source>
        <dbReference type="Proteomes" id="UP000515204"/>
    </source>
</evidence>
<dbReference type="OrthoDB" id="10252754at2759"/>
<dbReference type="SMART" id="SM00533">
    <property type="entry name" value="MUTSd"/>
    <property type="match status" value="1"/>
</dbReference>
<feature type="domain" description="DNA mismatch repair proteins mutS family" evidence="8">
    <location>
        <begin position="621"/>
        <end position="814"/>
    </location>
</feature>
<dbReference type="AlphaFoldDB" id="A0A6P3X6Y1"/>
<evidence type="ECO:0000313" key="10">
    <source>
        <dbReference type="RefSeq" id="XP_014474027.1"/>
    </source>
</evidence>
<dbReference type="InterPro" id="IPR007696">
    <property type="entry name" value="DNA_mismatch_repair_MutS_core"/>
</dbReference>
<dbReference type="SMART" id="SM00534">
    <property type="entry name" value="MUTSac"/>
    <property type="match status" value="1"/>
</dbReference>
<dbReference type="FunFam" id="3.40.50.300:FF:000870">
    <property type="entry name" value="MutS protein homolog 4"/>
    <property type="match status" value="1"/>
</dbReference>
<sequence length="1165" mass="129423">MNVIQPVPPRGRRGFPRGRIAIPNAQRFTNLFPKHQFEAGFSKPSTSSGPASSVTKTPRRNWGRNVKENCVSTSSYLSSVSRRSTGSTNAAKSSVGTSSHADSSVVIALTAGRGDARNEVGLAAIDLQYPYLILCQISDCQIYVNTLTKIHILDPIEILMPETMCQRRGCLNKLYKLIKEKFNALKITPILRMHFNESNGMERVRTLCAKEYSSVELIVKQKYYALAAAAALLKYVEYAQHMVYAPRSVRMEFQGSPNTTMIDIESARSLELVVSQSKHFIVSLLGTMDRCLTPMGRRLLRASILQPPCDERLIAERQSCVAELVANRSLCASLQPVVQRLFGTDRLLTLASKPLNTNDIQNAERNLNYALLLKSCLDTVPELEAVLATGIHTFFVKMRKNLGNYEFQVMKDKIMTLIHTDARFVKGSTSSSVQRCFAIKAGINELLDVARQVYCELINDMKNLVEASAVKHKLPLSLEYNVNLGYHIQMVVPRCLDISDLSTEFIQVRKNRRSFTMTTAALLTLNKQCRKACEEIYVMSNTLLTHLLEDIRQHVGCLFQLSADVAELDLVLSLAQISSNPEYVRPSFGMKLELRDSLHPIMELFNTDLPVPNDVDATNAYNFHLITGPNMSGKSTYLKQIILLQIMAQIGSYVPATEATFRIADRIFCRICSRDDAELNASAYVLEMKEAQYILQSVTPRSLVVLDELCRHTTVEEGSAIAWSICEKLLLTSAFTFAVTHFLHLTALRDMYHNVTTHCFQTKTAESDDSGQLRLIYTHKLNNGTAPADHYGIALAEVSSLPKCVTSKAREYASRQSADAQSNLRSVTDYVSWGKSCYDAAVQLHVLLENNRFVFANIISTMKQLDLGKQRKTLVSCAKTQPTSQVLAQQPAANSLATLQTAHEEQQHCQEAAENHPVETSFAPKDNPALVEPTNQRGEHRAGASGIESNAKEFPRIAGEPANDRNKDSPEPEGIANRRATLPFPNNLVEESSSVVSPRDTVSTSSPNSANLLSVSQMCGVNAMETSSLRSISHGSVTDDPLFYVCTSFARTSSQKSTMILSRCENNLESNLDISSLPPSLSLRSSQSFPYHDYCLSEREFNITPPSQPLSTPTEVARINARVKEADIFRQIEGRAFDEAAFFNSTQVPIRINLTNDDDVAMLPA</sequence>
<dbReference type="Proteomes" id="UP000515204">
    <property type="component" value="Unplaced"/>
</dbReference>
<dbReference type="Pfam" id="PF00488">
    <property type="entry name" value="MutS_V"/>
    <property type="match status" value="1"/>
</dbReference>
<dbReference type="SUPFAM" id="SSF53150">
    <property type="entry name" value="DNA repair protein MutS, domain II"/>
    <property type="match status" value="1"/>
</dbReference>
<reference evidence="10" key="1">
    <citation type="submission" date="2025-08" db="UniProtKB">
        <authorList>
            <consortium name="RefSeq"/>
        </authorList>
    </citation>
    <scope>IDENTIFICATION</scope>
</reference>
<dbReference type="InterPro" id="IPR045076">
    <property type="entry name" value="MutS"/>
</dbReference>
<evidence type="ECO:0000256" key="2">
    <source>
        <dbReference type="ARBA" id="ARBA00022741"/>
    </source>
</evidence>
<dbReference type="GeneID" id="106744100"/>
<protein>
    <submittedName>
        <fullName evidence="10">MutS protein homolog 4-like</fullName>
    </submittedName>
</protein>
<dbReference type="GO" id="GO:0005524">
    <property type="term" value="F:ATP binding"/>
    <property type="evidence" value="ECO:0007669"/>
    <property type="project" value="UniProtKB-KW"/>
</dbReference>
<dbReference type="GO" id="GO:0007131">
    <property type="term" value="P:reciprocal meiotic recombination"/>
    <property type="evidence" value="ECO:0007669"/>
    <property type="project" value="TreeGrafter"/>
</dbReference>
<evidence type="ECO:0000259" key="7">
    <source>
        <dbReference type="SMART" id="SM00533"/>
    </source>
</evidence>
<feature type="compositionally biased region" description="Low complexity" evidence="6">
    <location>
        <begin position="42"/>
        <end position="56"/>
    </location>
</feature>
<dbReference type="GO" id="GO:0140664">
    <property type="term" value="F:ATP-dependent DNA damage sensor activity"/>
    <property type="evidence" value="ECO:0007669"/>
    <property type="project" value="InterPro"/>
</dbReference>
<organism evidence="9 10">
    <name type="scientific">Dinoponera quadriceps</name>
    <name type="common">South American ant</name>
    <dbReference type="NCBI Taxonomy" id="609295"/>
    <lineage>
        <taxon>Eukaryota</taxon>
        <taxon>Metazoa</taxon>
        <taxon>Ecdysozoa</taxon>
        <taxon>Arthropoda</taxon>
        <taxon>Hexapoda</taxon>
        <taxon>Insecta</taxon>
        <taxon>Pterygota</taxon>
        <taxon>Neoptera</taxon>
        <taxon>Endopterygota</taxon>
        <taxon>Hymenoptera</taxon>
        <taxon>Apocrita</taxon>
        <taxon>Aculeata</taxon>
        <taxon>Formicoidea</taxon>
        <taxon>Formicidae</taxon>
        <taxon>Ponerinae</taxon>
        <taxon>Ponerini</taxon>
        <taxon>Dinoponera</taxon>
    </lineage>
</organism>
<keyword evidence="5" id="KW-0469">Meiosis</keyword>
<name>A0A6P3X6Y1_DINQU</name>
<dbReference type="SUPFAM" id="SSF52540">
    <property type="entry name" value="P-loop containing nucleoside triphosphate hydrolases"/>
    <property type="match status" value="1"/>
</dbReference>
<proteinExistence type="inferred from homology"/>
<dbReference type="InterPro" id="IPR000432">
    <property type="entry name" value="DNA_mismatch_repair_MutS_C"/>
</dbReference>
<evidence type="ECO:0000256" key="5">
    <source>
        <dbReference type="ARBA" id="ARBA00023254"/>
    </source>
</evidence>
<dbReference type="InterPro" id="IPR007860">
    <property type="entry name" value="DNA_mmatch_repair_MutS_con_dom"/>
</dbReference>
<dbReference type="Pfam" id="PF05192">
    <property type="entry name" value="MutS_III"/>
    <property type="match status" value="1"/>
</dbReference>
<feature type="region of interest" description="Disordered" evidence="6">
    <location>
        <begin position="39"/>
        <end position="65"/>
    </location>
</feature>
<feature type="compositionally biased region" description="Polar residues" evidence="6">
    <location>
        <begin position="1000"/>
        <end position="1009"/>
    </location>
</feature>
<dbReference type="Pfam" id="PF05188">
    <property type="entry name" value="MutS_II"/>
    <property type="match status" value="1"/>
</dbReference>
<feature type="region of interest" description="Disordered" evidence="6">
    <location>
        <begin position="934"/>
        <end position="1009"/>
    </location>
</feature>
<feature type="domain" description="DNA mismatch repair protein MutS core" evidence="7">
    <location>
        <begin position="279"/>
        <end position="605"/>
    </location>
</feature>
<gene>
    <name evidence="10" type="primary">LOC106744100</name>
</gene>
<comment type="similarity">
    <text evidence="1">Belongs to the DNA mismatch repair MutS family.</text>
</comment>
<evidence type="ECO:0000259" key="8">
    <source>
        <dbReference type="SMART" id="SM00534"/>
    </source>
</evidence>
<evidence type="ECO:0000256" key="3">
    <source>
        <dbReference type="ARBA" id="ARBA00022840"/>
    </source>
</evidence>
<dbReference type="InterPro" id="IPR036187">
    <property type="entry name" value="DNA_mismatch_repair_MutS_sf"/>
</dbReference>
<dbReference type="PANTHER" id="PTHR11361:SF21">
    <property type="entry name" value="MUTS PROTEIN HOMOLOG 4"/>
    <property type="match status" value="1"/>
</dbReference>
<dbReference type="GO" id="GO:0030983">
    <property type="term" value="F:mismatched DNA binding"/>
    <property type="evidence" value="ECO:0007669"/>
    <property type="project" value="InterPro"/>
</dbReference>
<dbReference type="FunFam" id="3.30.420.110:FF:000003">
    <property type="entry name" value="mutS protein homolog 4"/>
    <property type="match status" value="1"/>
</dbReference>
<dbReference type="Gene3D" id="3.30.420.110">
    <property type="entry name" value="MutS, connector domain"/>
    <property type="match status" value="1"/>
</dbReference>
<keyword evidence="9" id="KW-1185">Reference proteome</keyword>
<dbReference type="InterPro" id="IPR027417">
    <property type="entry name" value="P-loop_NTPase"/>
</dbReference>